<dbReference type="SUPFAM" id="SSF47413">
    <property type="entry name" value="lambda repressor-like DNA-binding domains"/>
    <property type="match status" value="1"/>
</dbReference>
<accession>A0A7X2NP03</accession>
<sequence>MKKENTSLRLKKLMSERALKQVDILKACAPYCQKYNVKMNKSDISQYVSGKVEPNQDKLFILANALNVNEAWLMGFDAPISRNVSLTSAAGYNMTSRTEHTKNQQTLLNHFSKLNLKGEQEAIKRVKELTYVPDYSANPDEQLIELSNTHKTAKANDNDSSDYGCGTRHYDTIPPYDFTPIEKAASSQLIAAHNDHLYEDGELDKVQSDLAKLKNKK</sequence>
<evidence type="ECO:0000313" key="3">
    <source>
        <dbReference type="Proteomes" id="UP000429958"/>
    </source>
</evidence>
<reference evidence="2 3" key="1">
    <citation type="submission" date="2019-08" db="EMBL/GenBank/DDBJ databases">
        <title>In-depth cultivation of the pig gut microbiome towards novel bacterial diversity and tailored functional studies.</title>
        <authorList>
            <person name="Wylensek D."/>
            <person name="Hitch T.C.A."/>
            <person name="Clavel T."/>
        </authorList>
    </citation>
    <scope>NUCLEOTIDE SEQUENCE [LARGE SCALE GENOMIC DNA]</scope>
    <source>
        <strain evidence="2 3">WCA-389-WT-23D1</strain>
    </source>
</reference>
<dbReference type="Gene3D" id="1.10.260.40">
    <property type="entry name" value="lambda repressor-like DNA-binding domains"/>
    <property type="match status" value="1"/>
</dbReference>
<name>A0A7X2NP03_9CLOT</name>
<organism evidence="2 3">
    <name type="scientific">Clostridium porci</name>
    <dbReference type="NCBI Taxonomy" id="2605778"/>
    <lineage>
        <taxon>Bacteria</taxon>
        <taxon>Bacillati</taxon>
        <taxon>Bacillota</taxon>
        <taxon>Clostridia</taxon>
        <taxon>Eubacteriales</taxon>
        <taxon>Clostridiaceae</taxon>
        <taxon>Clostridium</taxon>
    </lineage>
</organism>
<proteinExistence type="predicted"/>
<dbReference type="InterPro" id="IPR010982">
    <property type="entry name" value="Lambda_DNA-bd_dom_sf"/>
</dbReference>
<evidence type="ECO:0000313" key="2">
    <source>
        <dbReference type="EMBL" id="MSS38417.1"/>
    </source>
</evidence>
<protein>
    <submittedName>
        <fullName evidence="2">Helix-turn-helix domain-containing protein</fullName>
    </submittedName>
</protein>
<dbReference type="PROSITE" id="PS50943">
    <property type="entry name" value="HTH_CROC1"/>
    <property type="match status" value="1"/>
</dbReference>
<feature type="domain" description="HTH cro/C1-type" evidence="1">
    <location>
        <begin position="44"/>
        <end position="73"/>
    </location>
</feature>
<dbReference type="GO" id="GO:0003677">
    <property type="term" value="F:DNA binding"/>
    <property type="evidence" value="ECO:0007669"/>
    <property type="project" value="InterPro"/>
</dbReference>
<evidence type="ECO:0000259" key="1">
    <source>
        <dbReference type="PROSITE" id="PS50943"/>
    </source>
</evidence>
<keyword evidence="3" id="KW-1185">Reference proteome</keyword>
<dbReference type="Pfam" id="PF01381">
    <property type="entry name" value="HTH_3"/>
    <property type="match status" value="1"/>
</dbReference>
<dbReference type="InterPro" id="IPR001387">
    <property type="entry name" value="Cro/C1-type_HTH"/>
</dbReference>
<dbReference type="RefSeq" id="WP_154473840.1">
    <property type="nucleotide sequence ID" value="NZ_VUMD01000025.1"/>
</dbReference>
<dbReference type="EMBL" id="VUMD01000025">
    <property type="protein sequence ID" value="MSS38417.1"/>
    <property type="molecule type" value="Genomic_DNA"/>
</dbReference>
<dbReference type="CDD" id="cd00093">
    <property type="entry name" value="HTH_XRE"/>
    <property type="match status" value="1"/>
</dbReference>
<gene>
    <name evidence="2" type="ORF">FYJ39_18295</name>
</gene>
<dbReference type="AlphaFoldDB" id="A0A7X2NP03"/>
<dbReference type="Proteomes" id="UP000429958">
    <property type="component" value="Unassembled WGS sequence"/>
</dbReference>
<comment type="caution">
    <text evidence="2">The sequence shown here is derived from an EMBL/GenBank/DDBJ whole genome shotgun (WGS) entry which is preliminary data.</text>
</comment>